<evidence type="ECO:0000313" key="8">
    <source>
        <dbReference type="EMBL" id="EHP51145.1"/>
    </source>
</evidence>
<evidence type="ECO:0000256" key="4">
    <source>
        <dbReference type="ARBA" id="ARBA00022827"/>
    </source>
</evidence>
<dbReference type="InterPro" id="IPR004099">
    <property type="entry name" value="Pyr_nucl-diS_OxRdtase_dimer"/>
</dbReference>
<dbReference type="Pfam" id="PF00581">
    <property type="entry name" value="Rhodanese"/>
    <property type="match status" value="1"/>
</dbReference>
<organism evidence="8 9">
    <name type="scientific">Odoribacter laneus YIT 12061</name>
    <dbReference type="NCBI Taxonomy" id="742817"/>
    <lineage>
        <taxon>Bacteria</taxon>
        <taxon>Pseudomonadati</taxon>
        <taxon>Bacteroidota</taxon>
        <taxon>Bacteroidia</taxon>
        <taxon>Bacteroidales</taxon>
        <taxon>Odoribacteraceae</taxon>
        <taxon>Odoribacter</taxon>
    </lineage>
</organism>
<dbReference type="SUPFAM" id="SSF52821">
    <property type="entry name" value="Rhodanese/Cell cycle control phosphatase"/>
    <property type="match status" value="1"/>
</dbReference>
<dbReference type="Gene3D" id="3.30.110.40">
    <property type="entry name" value="TusA-like domain"/>
    <property type="match status" value="1"/>
</dbReference>
<keyword evidence="9" id="KW-1185">Reference proteome</keyword>
<dbReference type="Pfam" id="PF01206">
    <property type="entry name" value="TusA"/>
    <property type="match status" value="1"/>
</dbReference>
<dbReference type="RefSeq" id="WP_009135301.1">
    <property type="nucleotide sequence ID" value="NZ_JH594596.1"/>
</dbReference>
<evidence type="ECO:0000313" key="9">
    <source>
        <dbReference type="Proteomes" id="UP000004892"/>
    </source>
</evidence>
<keyword evidence="3" id="KW-0285">Flavoprotein</keyword>
<evidence type="ECO:0000256" key="1">
    <source>
        <dbReference type="ARBA" id="ARBA00001974"/>
    </source>
</evidence>
<dbReference type="Pfam" id="PF07992">
    <property type="entry name" value="Pyr_redox_2"/>
    <property type="match status" value="1"/>
</dbReference>
<accession>H1DCU0</accession>
<evidence type="ECO:0000256" key="6">
    <source>
        <dbReference type="ARBA" id="ARBA00023284"/>
    </source>
</evidence>
<name>H1DCU0_9BACT</name>
<keyword evidence="6" id="KW-0676">Redox-active center</keyword>
<dbReference type="InterPro" id="IPR001455">
    <property type="entry name" value="TusA-like"/>
</dbReference>
<protein>
    <recommendedName>
        <fullName evidence="7">Rhodanese domain-containing protein</fullName>
    </recommendedName>
</protein>
<dbReference type="PROSITE" id="PS50206">
    <property type="entry name" value="RHODANESE_3"/>
    <property type="match status" value="1"/>
</dbReference>
<dbReference type="HOGENOM" id="CLU_003291_3_0_10"/>
<dbReference type="eggNOG" id="COG0607">
    <property type="taxonomic scope" value="Bacteria"/>
</dbReference>
<dbReference type="SUPFAM" id="SSF55424">
    <property type="entry name" value="FAD/NAD-linked reductases, dimerisation (C-terminal) domain"/>
    <property type="match status" value="1"/>
</dbReference>
<evidence type="ECO:0000256" key="3">
    <source>
        <dbReference type="ARBA" id="ARBA00022630"/>
    </source>
</evidence>
<dbReference type="InterPro" id="IPR001763">
    <property type="entry name" value="Rhodanese-like_dom"/>
</dbReference>
<reference evidence="8 9" key="1">
    <citation type="submission" date="2012-01" db="EMBL/GenBank/DDBJ databases">
        <title>The Genome Sequence of Odoribacter laneus YIT 12061.</title>
        <authorList>
            <consortium name="The Broad Institute Genome Sequencing Platform"/>
            <person name="Earl A."/>
            <person name="Ward D."/>
            <person name="Feldgarden M."/>
            <person name="Gevers D."/>
            <person name="Morotomi M."/>
            <person name="Young S.K."/>
            <person name="Zeng Q."/>
            <person name="Gargeya S."/>
            <person name="Fitzgerald M."/>
            <person name="Haas B."/>
            <person name="Abouelleil A."/>
            <person name="Alvarado L."/>
            <person name="Arachchi H.M."/>
            <person name="Berlin A."/>
            <person name="Chapman S.B."/>
            <person name="Gearin G."/>
            <person name="Goldberg J."/>
            <person name="Griggs A."/>
            <person name="Gujja S."/>
            <person name="Hansen M."/>
            <person name="Heiman D."/>
            <person name="Howarth C."/>
            <person name="Larimer J."/>
            <person name="Lui A."/>
            <person name="MacDonald P.J.P."/>
            <person name="McCowen C."/>
            <person name="Montmayeur A."/>
            <person name="Murphy C."/>
            <person name="Neiman D."/>
            <person name="Pearson M."/>
            <person name="Priest M."/>
            <person name="Roberts A."/>
            <person name="Saif S."/>
            <person name="Shea T."/>
            <person name="Sisk P."/>
            <person name="Stolte C."/>
            <person name="Sykes S."/>
            <person name="Wortman J."/>
            <person name="Nusbaum C."/>
            <person name="Birren B."/>
        </authorList>
    </citation>
    <scope>NUCLEOTIDE SEQUENCE [LARGE SCALE GENOMIC DNA]</scope>
    <source>
        <strain evidence="8 9">YIT 12061</strain>
    </source>
</reference>
<dbReference type="PANTHER" id="PTHR43429:SF1">
    <property type="entry name" value="NAD(P)H SULFUR OXIDOREDUCTASE (COA-DEPENDENT)"/>
    <property type="match status" value="1"/>
</dbReference>
<dbReference type="InterPro" id="IPR027396">
    <property type="entry name" value="DsrEFH-like"/>
</dbReference>
<comment type="similarity">
    <text evidence="2">Belongs to the class-III pyridine nucleotide-disulfide oxidoreductase family.</text>
</comment>
<dbReference type="InterPro" id="IPR023753">
    <property type="entry name" value="FAD/NAD-binding_dom"/>
</dbReference>
<dbReference type="InterPro" id="IPR016156">
    <property type="entry name" value="FAD/NAD-linked_Rdtase_dimer_sf"/>
</dbReference>
<dbReference type="PRINTS" id="PR00411">
    <property type="entry name" value="PNDRDTASEI"/>
</dbReference>
<dbReference type="Gene3D" id="3.40.1260.10">
    <property type="entry name" value="DsrEFH-like"/>
    <property type="match status" value="1"/>
</dbReference>
<dbReference type="InterPro" id="IPR036868">
    <property type="entry name" value="TusA-like_sf"/>
</dbReference>
<dbReference type="SUPFAM" id="SSF64307">
    <property type="entry name" value="SirA-like"/>
    <property type="match status" value="1"/>
</dbReference>
<feature type="domain" description="Rhodanese" evidence="7">
    <location>
        <begin position="465"/>
        <end position="551"/>
    </location>
</feature>
<keyword evidence="5" id="KW-0560">Oxidoreductase</keyword>
<dbReference type="Pfam" id="PF13686">
    <property type="entry name" value="DrsE_2"/>
    <property type="match status" value="1"/>
</dbReference>
<dbReference type="PROSITE" id="PS01148">
    <property type="entry name" value="UPF0033"/>
    <property type="match status" value="1"/>
</dbReference>
<dbReference type="Gene3D" id="3.50.50.60">
    <property type="entry name" value="FAD/NAD(P)-binding domain"/>
    <property type="match status" value="2"/>
</dbReference>
<dbReference type="PRINTS" id="PR00368">
    <property type="entry name" value="FADPNR"/>
</dbReference>
<dbReference type="PATRIC" id="fig|742817.3.peg.149"/>
<dbReference type="eggNOG" id="COG2210">
    <property type="taxonomic scope" value="Bacteria"/>
</dbReference>
<dbReference type="PANTHER" id="PTHR43429">
    <property type="entry name" value="PYRIDINE NUCLEOTIDE-DISULFIDE OXIDOREDUCTASE DOMAIN-CONTAINING"/>
    <property type="match status" value="1"/>
</dbReference>
<dbReference type="STRING" id="742817.HMPREF9449_00147"/>
<dbReference type="CDD" id="cd01524">
    <property type="entry name" value="RHOD_Pyr_redox"/>
    <property type="match status" value="1"/>
</dbReference>
<dbReference type="InterPro" id="IPR032836">
    <property type="entry name" value="DsrE2-like"/>
</dbReference>
<comment type="caution">
    <text evidence="8">The sequence shown here is derived from an EMBL/GenBank/DDBJ whole genome shotgun (WGS) entry which is preliminary data.</text>
</comment>
<evidence type="ECO:0000259" key="7">
    <source>
        <dbReference type="PROSITE" id="PS50206"/>
    </source>
</evidence>
<dbReference type="Gene3D" id="3.40.250.10">
    <property type="entry name" value="Rhodanese-like domain"/>
    <property type="match status" value="1"/>
</dbReference>
<dbReference type="EMBL" id="ADMC01000001">
    <property type="protein sequence ID" value="EHP51145.1"/>
    <property type="molecule type" value="Genomic_DNA"/>
</dbReference>
<dbReference type="GO" id="GO:0016491">
    <property type="term" value="F:oxidoreductase activity"/>
    <property type="evidence" value="ECO:0007669"/>
    <property type="project" value="UniProtKB-KW"/>
</dbReference>
<evidence type="ECO:0000256" key="5">
    <source>
        <dbReference type="ARBA" id="ARBA00023002"/>
    </source>
</evidence>
<dbReference type="SUPFAM" id="SSF75169">
    <property type="entry name" value="DsrEFH-like"/>
    <property type="match status" value="1"/>
</dbReference>
<dbReference type="SMART" id="SM00450">
    <property type="entry name" value="RHOD"/>
    <property type="match status" value="1"/>
</dbReference>
<dbReference type="SUPFAM" id="SSF51905">
    <property type="entry name" value="FAD/NAD(P)-binding domain"/>
    <property type="match status" value="1"/>
</dbReference>
<gene>
    <name evidence="8" type="ORF">HMPREF9449_00147</name>
</gene>
<dbReference type="eggNOG" id="COG0446">
    <property type="taxonomic scope" value="Bacteria"/>
</dbReference>
<dbReference type="Proteomes" id="UP000004892">
    <property type="component" value="Unassembled WGS sequence"/>
</dbReference>
<comment type="cofactor">
    <cofactor evidence="1">
        <name>FAD</name>
        <dbReference type="ChEBI" id="CHEBI:57692"/>
    </cofactor>
</comment>
<dbReference type="Pfam" id="PF02852">
    <property type="entry name" value="Pyr_redox_dim"/>
    <property type="match status" value="1"/>
</dbReference>
<sequence length="811" mass="89572">MKYIIIGGVAGGASTAARLRRLDERAEILLFEKGEYISYANCGLPYYIGGVISDRERLFVQTPESFASRFGIGVKVLSEVTRIDPERKKVEVKDLKSGEVYEEGFDKLVLSVGAEPIFPPLEGIRTEGIFSLRNVRDTDRIHTYIKEKQVRKAVVVGAGFIGLEMAENLAARGIEVTIVEMADQVMTPVDYEIAVVVHRHLKENGIQLRLKEAVKAFRKTEKGLGVELKGGNLLETDLVLLSIGVRPDTRLAREAGLEVGEAGGIRVNAYLQTSCPDIYAVGDAIEFPHPISGVPALTFLAGPANKQGRICADNMVQGNCKVYEGSVNTAIAKIFELTVGATGLSGRLLNRLNIPYQEVIIHASSHAGYYPGAVPLTIKINFSPTDGRLFGGQVVGYEGADKRLEMLSAVVKAGGDIYALAEMEQAYAPPYSSAKDPVNMAGFVADNILSGLVHPISWRELKKWESQKYTLINVCTPEECELGHIPGSLNIPLDEMRKHLDEIPREKPVVVYCAVGLRGYIASRILMQNGFDVFNLTGGWRTYEAVMEEERGGEEKREIKVEQPLEQQGRIVGLEVDACGLQCPGPVMKLKESIDQLEAGDRMLIKATDPAFRRDVTSWAELTGNPLREIREEKGVITAVIEKGKAVTEERKRGSENAKTLIVFSDDLDKALASFVVANGAVAMGRKVTMFFTFWGLNVIKKERSGKVKKDRMGRMFDWMLPKGSRYLALSKMNMWGMGARMMRKIMKRKGIESLESLILQAREKGVEFIACQMSMDVMGIKKEELMEGVQIGGVANYLEKAEKADMNLFI</sequence>
<proteinExistence type="inferred from homology"/>
<dbReference type="GeneID" id="98067814"/>
<dbReference type="InterPro" id="IPR050260">
    <property type="entry name" value="FAD-bd_OxRdtase"/>
</dbReference>
<dbReference type="InterPro" id="IPR036873">
    <property type="entry name" value="Rhodanese-like_dom_sf"/>
</dbReference>
<dbReference type="AlphaFoldDB" id="H1DCU0"/>
<keyword evidence="4" id="KW-0274">FAD</keyword>
<dbReference type="InterPro" id="IPR036188">
    <property type="entry name" value="FAD/NAD-bd_sf"/>
</dbReference>
<evidence type="ECO:0000256" key="2">
    <source>
        <dbReference type="ARBA" id="ARBA00009130"/>
    </source>
</evidence>